<reference evidence="8 9" key="1">
    <citation type="submission" date="2016-09" db="EMBL/GenBank/DDBJ databases">
        <authorList>
            <person name="Capua I."/>
            <person name="De Benedictis P."/>
            <person name="Joannis T."/>
            <person name="Lombin L.H."/>
            <person name="Cattoli G."/>
        </authorList>
    </citation>
    <scope>NUCLEOTIDE SEQUENCE [LARGE SCALE GENOMIC DNA]</scope>
    <source>
        <strain evidence="8 9">A7P-90m</strain>
    </source>
</reference>
<name>A0A1G6UCE6_9BACT</name>
<keyword evidence="5 7" id="KW-0456">Lyase</keyword>
<comment type="function">
    <text evidence="7">Functions as a peptidoglycan terminase that cleaves nascent peptidoglycan strands endolytically to terminate their elongation.</text>
</comment>
<keyword evidence="9" id="KW-1185">Reference proteome</keyword>
<keyword evidence="6 7" id="KW-0961">Cell wall biogenesis/degradation</keyword>
<dbReference type="PANTHER" id="PTHR30518">
    <property type="entry name" value="ENDOLYTIC MUREIN TRANSGLYCOSYLASE"/>
    <property type="match status" value="1"/>
</dbReference>
<dbReference type="PANTHER" id="PTHR30518:SF2">
    <property type="entry name" value="ENDOLYTIC MUREIN TRANSGLYCOSYLASE"/>
    <property type="match status" value="1"/>
</dbReference>
<keyword evidence="4 7" id="KW-0472">Membrane</keyword>
<organism evidence="8 9">
    <name type="scientific">Williamwhitmania taraxaci</name>
    <dbReference type="NCBI Taxonomy" id="1640674"/>
    <lineage>
        <taxon>Bacteria</taxon>
        <taxon>Pseudomonadati</taxon>
        <taxon>Bacteroidota</taxon>
        <taxon>Bacteroidia</taxon>
        <taxon>Bacteroidales</taxon>
        <taxon>Williamwhitmaniaceae</taxon>
        <taxon>Williamwhitmania</taxon>
    </lineage>
</organism>
<feature type="site" description="Important for catalytic activity" evidence="7">
    <location>
        <position position="228"/>
    </location>
</feature>
<evidence type="ECO:0000256" key="6">
    <source>
        <dbReference type="ARBA" id="ARBA00023316"/>
    </source>
</evidence>
<gene>
    <name evidence="7" type="primary">mltG</name>
    <name evidence="8" type="ORF">SAMN05216323_11671</name>
</gene>
<evidence type="ECO:0000256" key="3">
    <source>
        <dbReference type="ARBA" id="ARBA00022989"/>
    </source>
</evidence>
<accession>A0A1G6UCE6</accession>
<dbReference type="Gene3D" id="3.30.1490.480">
    <property type="entry name" value="Endolytic murein transglycosylase"/>
    <property type="match status" value="1"/>
</dbReference>
<sequence length="353" mass="40095">MSKGKKKIPFWFKVVIGFGLITIGLFGFITFEAYQYIYKPNVYIQQKDVAYICIPTGSTIDDVTRLLYEKGLIINRSSFEWLAKKRNYNQRIFPGRYKITNGMSNNRLVEILRTGTQSPVKLVFNPMRGKDRFAGLVGRQLEADSIALLNLLNDPNVAAKYGFSLEAFPSMFVPNTYEFFWNTSTEKFLDRMKREYDIFWTDARKAKAASLGLTPAEVVALASIVEEETVKSSEKPRIAGVYLNRIKKGMLLQADPTVKFAVGDFTLRRILNKHLSADSPYNTYKYAGIPPGPINFPSTSTVNAVLNAEKHSYIYFCAREDFSGYSNFASTLAQHNRNATAYRNALSRKGIFR</sequence>
<dbReference type="HAMAP" id="MF_02065">
    <property type="entry name" value="MltG"/>
    <property type="match status" value="1"/>
</dbReference>
<keyword evidence="2 7" id="KW-0812">Transmembrane</keyword>
<dbReference type="EC" id="4.2.2.29" evidence="7"/>
<protein>
    <recommendedName>
        <fullName evidence="7">Endolytic murein transglycosylase</fullName>
        <ecNumber evidence="7">4.2.2.29</ecNumber>
    </recommendedName>
    <alternativeName>
        <fullName evidence="7">Peptidoglycan lytic transglycosylase</fullName>
    </alternativeName>
    <alternativeName>
        <fullName evidence="7">Peptidoglycan polymerization terminase</fullName>
    </alternativeName>
</protein>
<dbReference type="InterPro" id="IPR003770">
    <property type="entry name" value="MLTG-like"/>
</dbReference>
<dbReference type="Gene3D" id="3.30.160.60">
    <property type="entry name" value="Classic Zinc Finger"/>
    <property type="match status" value="1"/>
</dbReference>
<evidence type="ECO:0000256" key="1">
    <source>
        <dbReference type="ARBA" id="ARBA00022475"/>
    </source>
</evidence>
<comment type="subcellular location">
    <subcellularLocation>
        <location evidence="7">Cell membrane</location>
        <topology evidence="7">Single-pass membrane protein</topology>
    </subcellularLocation>
</comment>
<evidence type="ECO:0000256" key="5">
    <source>
        <dbReference type="ARBA" id="ARBA00023239"/>
    </source>
</evidence>
<proteinExistence type="inferred from homology"/>
<evidence type="ECO:0000256" key="2">
    <source>
        <dbReference type="ARBA" id="ARBA00022692"/>
    </source>
</evidence>
<keyword evidence="3 7" id="KW-1133">Transmembrane helix</keyword>
<evidence type="ECO:0000256" key="4">
    <source>
        <dbReference type="ARBA" id="ARBA00023136"/>
    </source>
</evidence>
<comment type="similarity">
    <text evidence="7">Belongs to the transglycosylase MltG family.</text>
</comment>
<evidence type="ECO:0000256" key="7">
    <source>
        <dbReference type="HAMAP-Rule" id="MF_02065"/>
    </source>
</evidence>
<evidence type="ECO:0000313" key="9">
    <source>
        <dbReference type="Proteomes" id="UP000199452"/>
    </source>
</evidence>
<dbReference type="EMBL" id="FMYP01000167">
    <property type="protein sequence ID" value="SDD39048.1"/>
    <property type="molecule type" value="Genomic_DNA"/>
</dbReference>
<dbReference type="GO" id="GO:0008932">
    <property type="term" value="F:lytic endotransglycosylase activity"/>
    <property type="evidence" value="ECO:0007669"/>
    <property type="project" value="UniProtKB-UniRule"/>
</dbReference>
<feature type="transmembrane region" description="Helical" evidence="7">
    <location>
        <begin position="12"/>
        <end position="31"/>
    </location>
</feature>
<dbReference type="GO" id="GO:0009252">
    <property type="term" value="P:peptidoglycan biosynthetic process"/>
    <property type="evidence" value="ECO:0007669"/>
    <property type="project" value="UniProtKB-UniRule"/>
</dbReference>
<comment type="catalytic activity">
    <reaction evidence="7">
        <text>a peptidoglycan chain = a peptidoglycan chain with N-acetyl-1,6-anhydromuramyl-[peptide] at the reducing end + a peptidoglycan chain with N-acetylglucosamine at the non-reducing end.</text>
        <dbReference type="EC" id="4.2.2.29"/>
    </reaction>
</comment>
<dbReference type="STRING" id="1640674.SAMN05216323_11671"/>
<dbReference type="CDD" id="cd08010">
    <property type="entry name" value="MltG_like"/>
    <property type="match status" value="1"/>
</dbReference>
<dbReference type="Proteomes" id="UP000199452">
    <property type="component" value="Unassembled WGS sequence"/>
</dbReference>
<dbReference type="AlphaFoldDB" id="A0A1G6UCE6"/>
<dbReference type="Pfam" id="PF02618">
    <property type="entry name" value="YceG"/>
    <property type="match status" value="1"/>
</dbReference>
<dbReference type="NCBIfam" id="TIGR00247">
    <property type="entry name" value="endolytic transglycosylase MltG"/>
    <property type="match status" value="1"/>
</dbReference>
<dbReference type="GO" id="GO:0071555">
    <property type="term" value="P:cell wall organization"/>
    <property type="evidence" value="ECO:0007669"/>
    <property type="project" value="UniProtKB-KW"/>
</dbReference>
<dbReference type="RefSeq" id="WP_212590598.1">
    <property type="nucleotide sequence ID" value="NZ_FMYP01000167.1"/>
</dbReference>
<keyword evidence="1 7" id="KW-1003">Cell membrane</keyword>
<dbReference type="GO" id="GO:0005886">
    <property type="term" value="C:plasma membrane"/>
    <property type="evidence" value="ECO:0007669"/>
    <property type="project" value="UniProtKB-SubCell"/>
</dbReference>
<evidence type="ECO:0000313" key="8">
    <source>
        <dbReference type="EMBL" id="SDD39048.1"/>
    </source>
</evidence>